<sequence>MLDFFFYVSQRELLAHGFLVLIHLVNSPSCQSHGIGLFVLPVDSMPASSADGPQEPFLVLTYCDCSGAKAYCSWTQDSSNELHLAPCLISSFLISLLISSSQASQCHVHSPGISAFVKGCIHSTPSCPCIPQFIPGRNLPSCIVYASVSSCLHHIPLQQSLDSPEAPARCRWCLVKSRGQLLALPMRPQYDKSSRASPNWDSLAPIRSPSSMPSPARLEISNRLCQSLQYID</sequence>
<dbReference type="AlphaFoldDB" id="A0A9P9HIT6"/>
<keyword evidence="3" id="KW-1185">Reference proteome</keyword>
<protein>
    <submittedName>
        <fullName evidence="2">Uncharacterized protein</fullName>
    </submittedName>
</protein>
<dbReference type="EMBL" id="JAGTJS010000009">
    <property type="protein sequence ID" value="KAH7258365.1"/>
    <property type="molecule type" value="Genomic_DNA"/>
</dbReference>
<comment type="caution">
    <text evidence="2">The sequence shown here is derived from an EMBL/GenBank/DDBJ whole genome shotgun (WGS) entry which is preliminary data.</text>
</comment>
<proteinExistence type="predicted"/>
<accession>A0A9P9HIT6</accession>
<organism evidence="2 3">
    <name type="scientific">Fusarium solani</name>
    <name type="common">Filamentous fungus</name>
    <dbReference type="NCBI Taxonomy" id="169388"/>
    <lineage>
        <taxon>Eukaryota</taxon>
        <taxon>Fungi</taxon>
        <taxon>Dikarya</taxon>
        <taxon>Ascomycota</taxon>
        <taxon>Pezizomycotina</taxon>
        <taxon>Sordariomycetes</taxon>
        <taxon>Hypocreomycetidae</taxon>
        <taxon>Hypocreales</taxon>
        <taxon>Nectriaceae</taxon>
        <taxon>Fusarium</taxon>
        <taxon>Fusarium solani species complex</taxon>
    </lineage>
</organism>
<name>A0A9P9HIT6_FUSSL</name>
<dbReference type="Proteomes" id="UP000736672">
    <property type="component" value="Unassembled WGS sequence"/>
</dbReference>
<evidence type="ECO:0000313" key="3">
    <source>
        <dbReference type="Proteomes" id="UP000736672"/>
    </source>
</evidence>
<evidence type="ECO:0000313" key="2">
    <source>
        <dbReference type="EMBL" id="KAH7258365.1"/>
    </source>
</evidence>
<gene>
    <name evidence="2" type="ORF">B0J15DRAFT_297886</name>
</gene>
<evidence type="ECO:0000256" key="1">
    <source>
        <dbReference type="SAM" id="MobiDB-lite"/>
    </source>
</evidence>
<feature type="region of interest" description="Disordered" evidence="1">
    <location>
        <begin position="189"/>
        <end position="215"/>
    </location>
</feature>
<reference evidence="2" key="1">
    <citation type="journal article" date="2021" name="Nat. Commun.">
        <title>Genetic determinants of endophytism in the Arabidopsis root mycobiome.</title>
        <authorList>
            <person name="Mesny F."/>
            <person name="Miyauchi S."/>
            <person name="Thiergart T."/>
            <person name="Pickel B."/>
            <person name="Atanasova L."/>
            <person name="Karlsson M."/>
            <person name="Huettel B."/>
            <person name="Barry K.W."/>
            <person name="Haridas S."/>
            <person name="Chen C."/>
            <person name="Bauer D."/>
            <person name="Andreopoulos W."/>
            <person name="Pangilinan J."/>
            <person name="LaButti K."/>
            <person name="Riley R."/>
            <person name="Lipzen A."/>
            <person name="Clum A."/>
            <person name="Drula E."/>
            <person name="Henrissat B."/>
            <person name="Kohler A."/>
            <person name="Grigoriev I.V."/>
            <person name="Martin F.M."/>
            <person name="Hacquard S."/>
        </authorList>
    </citation>
    <scope>NUCLEOTIDE SEQUENCE</scope>
    <source>
        <strain evidence="2">FSSC 5 MPI-SDFR-AT-0091</strain>
    </source>
</reference>